<evidence type="ECO:0000256" key="1">
    <source>
        <dbReference type="SAM" id="MobiDB-lite"/>
    </source>
</evidence>
<dbReference type="VEuPathDB" id="VectorBase:ACMO_005378"/>
<sequence>MGNNLTEQMDMEPAQDMDPLAIDSDTIKFNEVYIKTEMFPSEEDDDPSYCGEPQHILPVSADIQLKEEDISEDDEAGSMYPDSVDAFEPFSIVGGKQQYSKGMCSSCSSLNRYSTPPNETPLEREQRIRRKYHTFHRILKLPDELRDQKWACRCPPELGSSAIRKQLSRCIEDYKHFRSYISRYDTPPRESNHERNRRIARKNQAIYMYRQKMRSNGIVYTMKSKNDKSSNSSARAHDREEYLSNDSVTLAPTLNKKNNSIAQMSSKMRWKSMHPSERWLLSGYETPPDETKEERKRRLDRRNQAICRYRRKLKLTGKMQTKKSNNDKTCTFKKSASDDEEDLANESEVSKEHEEDSKNAHPSEPPLPSGYETPPEETKEERRRRLARKNQAMYLYRKKLKLFGKLQAKKLENDKSCAIANSEVASNVEEDLTNYSETLKTEQQINNIIIQLPSKECAKKTHLVKPPLLSGYETPPEETKKERRRRLVRKNQAIYWYRKKLRLIANNVHTTQSKNDKSSTSNNAHPSLRPLISGYETPPEETKEERKRRLARKHQAIYLYRKKLKLTRNAFNNPHLSVRPQLSGYETPPDETKEERKRRLARKHQAIYLFRKKIRLTGKVQTKRSKNDKTCTSNNATLASDDYLAKNSKASKSSLVIKINSIAQLSSKKRSKNTQRSERPLISGYETPPNETKEERKRRLDRRNQAICRYRKKLRLTGNVLTIKSEKEETCTSNNSEMAASDNGEEEDLAVDSEASKSVLMKISSADMSDEKYSKKKYLFEPLLLSGYETPPEETKEERRRRLARKSQAICRYRKKLRLTGNFPAKISENNKSCTSYNSEFDASDDEEDLAVDSEASKSVLMKISSYADSSDEENSSKTNIFEPPLISGYETPPEESKEERRRRLARKSQAICRYRKKLRQSGNLPAKISGNDKSCTSYNSEFAASDDEEDLVNDFGASNSKLEENNSITQVPSEKYSKKKYLFEPLLLSGYETPPEESKEERRRRLARKSQAICRYRKKLRQSGNLPAKISGNDKSCTSYNSEFAASDDEEDLVNDFGASNSKLEENNSITQVPSKEYSNKTNHFEPLLLSGYETPPEETKEERRRRLARKSQAICRYRKKLKLTGNVNTTKSENDKNFASNNSEFDASDDDAEDLAVHSKSDDEYSNNARLFEPALVSGYETPPEESKEERRRRLARKSQAICRYRKKLRLTGILPTKISENDKSCTTYNSEFAPEDEEDLANDSEASKSDEESSQNANLSDQLLVSGYEIPPDAMKEELKQLRLTGSVQEKKLENENTYSYNNFQLASDDEEDLANESEVSKEHEEDSKNAHPSEPPLPSGYETPPEETKEERRRRLARMNQAMYLYRKKLRLTSKSENDKTSTSNNAHLSVRPHICGYETPPDETKEERKRRIARRNQAIYRYRQMLKHTGNVHTTTSEDDKTSTSNNTHPSETRRNKSESEY</sequence>
<dbReference type="VEuPathDB" id="VectorBase:ACON029352"/>
<feature type="region of interest" description="Disordered" evidence="1">
    <location>
        <begin position="666"/>
        <end position="700"/>
    </location>
</feature>
<evidence type="ECO:0000313" key="3">
    <source>
        <dbReference type="Proteomes" id="UP001105220"/>
    </source>
</evidence>
<feature type="compositionally biased region" description="Polar residues" evidence="1">
    <location>
        <begin position="318"/>
        <end position="334"/>
    </location>
</feature>
<evidence type="ECO:0000313" key="2">
    <source>
        <dbReference type="EnsemblMetazoa" id="ACON029352-PA"/>
    </source>
</evidence>
<dbReference type="Proteomes" id="UP001105220">
    <property type="component" value="Unplaced"/>
</dbReference>
<dbReference type="EnsemblMetazoa" id="ACON029352-RA">
    <property type="protein sequence ID" value="ACON029352-PA"/>
    <property type="gene ID" value="ACON029352"/>
</dbReference>
<dbReference type="VEuPathDB" id="VectorBase:ACON2_042282"/>
<accession>A0A6E8WBR2</accession>
<feature type="region of interest" description="Disordered" evidence="1">
    <location>
        <begin position="1373"/>
        <end position="1467"/>
    </location>
</feature>
<feature type="compositionally biased region" description="Basic and acidic residues" evidence="1">
    <location>
        <begin position="1322"/>
        <end position="1335"/>
    </location>
</feature>
<feature type="compositionally biased region" description="Basic and acidic residues" evidence="1">
    <location>
        <begin position="1456"/>
        <end position="1467"/>
    </location>
</feature>
<protein>
    <submittedName>
        <fullName evidence="2">Uncharacterized protein</fullName>
    </submittedName>
</protein>
<feature type="compositionally biased region" description="Basic and acidic residues" evidence="1">
    <location>
        <begin position="348"/>
        <end position="361"/>
    </location>
</feature>
<reference key="1">
    <citation type="journal article" date="2019" name="Genes (Basel)">
        <title>A High-Quality De novo Genome Assembly from a Single Mosquito Using PacBio Sequencing.</title>
        <authorList>
            <person name="Kingan S.B."/>
            <person name="Heaton H."/>
            <person name="Cudini J."/>
            <person name="Lambert C.C."/>
            <person name="Baybayan P."/>
            <person name="Galvin B.D."/>
            <person name="Durbin R."/>
            <person name="Korlach J."/>
            <person name="Lawniczak M.K.N."/>
        </authorList>
    </citation>
    <scope>NUCLEOTIDE SEQUENCE [LARGE SCALE GENOMIC DNA]</scope>
    <source>
        <strain>Mali-NIH</strain>
    </source>
</reference>
<name>A0A6E8WBR2_ANOCL</name>
<feature type="region of interest" description="Disordered" evidence="1">
    <location>
        <begin position="1223"/>
        <end position="1265"/>
    </location>
</feature>
<keyword evidence="3" id="KW-1185">Reference proteome</keyword>
<feature type="region of interest" description="Disordered" evidence="1">
    <location>
        <begin position="1089"/>
        <end position="1109"/>
    </location>
</feature>
<feature type="compositionally biased region" description="Basic and acidic residues" evidence="1">
    <location>
        <begin position="691"/>
        <end position="700"/>
    </location>
</feature>
<feature type="region of interest" description="Disordered" evidence="1">
    <location>
        <begin position="510"/>
        <end position="549"/>
    </location>
</feature>
<feature type="compositionally biased region" description="Basic and acidic residues" evidence="1">
    <location>
        <begin position="289"/>
        <end position="303"/>
    </location>
</feature>
<reference evidence="2" key="2">
    <citation type="submission" date="2020-05" db="UniProtKB">
        <authorList>
            <consortium name="EnsemblMetazoa"/>
        </authorList>
    </citation>
    <scope>IDENTIFICATION</scope>
    <source>
        <strain evidence="2">Ngousso</strain>
    </source>
</reference>
<feature type="region of interest" description="Disordered" evidence="1">
    <location>
        <begin position="571"/>
        <end position="601"/>
    </location>
</feature>
<feature type="compositionally biased region" description="Acidic residues" evidence="1">
    <location>
        <begin position="1236"/>
        <end position="1245"/>
    </location>
</feature>
<feature type="compositionally biased region" description="Polar residues" evidence="1">
    <location>
        <begin position="510"/>
        <end position="525"/>
    </location>
</feature>
<proteinExistence type="predicted"/>
<organism evidence="2 3">
    <name type="scientific">Anopheles coluzzii</name>
    <name type="common">African malaria mosquito</name>
    <dbReference type="NCBI Taxonomy" id="1518534"/>
    <lineage>
        <taxon>Eukaryota</taxon>
        <taxon>Metazoa</taxon>
        <taxon>Ecdysozoa</taxon>
        <taxon>Arthropoda</taxon>
        <taxon>Hexapoda</taxon>
        <taxon>Insecta</taxon>
        <taxon>Pterygota</taxon>
        <taxon>Neoptera</taxon>
        <taxon>Endopterygota</taxon>
        <taxon>Diptera</taxon>
        <taxon>Nematocera</taxon>
        <taxon>Culicoidea</taxon>
        <taxon>Culicidae</taxon>
        <taxon>Anophelinae</taxon>
        <taxon>Anopheles</taxon>
    </lineage>
</organism>
<feature type="region of interest" description="Disordered" evidence="1">
    <location>
        <begin position="1298"/>
        <end position="1357"/>
    </location>
</feature>
<feature type="region of interest" description="Disordered" evidence="1">
    <location>
        <begin position="868"/>
        <end position="905"/>
    </location>
</feature>
<feature type="compositionally biased region" description="Polar residues" evidence="1">
    <location>
        <begin position="1299"/>
        <end position="1309"/>
    </location>
</feature>
<feature type="region of interest" description="Disordered" evidence="1">
    <location>
        <begin position="280"/>
        <end position="385"/>
    </location>
</feature>
<feature type="region of interest" description="Disordered" evidence="1">
    <location>
        <begin position="1128"/>
        <end position="1198"/>
    </location>
</feature>
<feature type="region of interest" description="Disordered" evidence="1">
    <location>
        <begin position="223"/>
        <end position="243"/>
    </location>
</feature>